<dbReference type="CDD" id="cd00075">
    <property type="entry name" value="HATPase"/>
    <property type="match status" value="1"/>
</dbReference>
<comment type="catalytic activity">
    <reaction evidence="1">
        <text>ATP + protein L-histidine = ADP + protein N-phospho-L-histidine.</text>
        <dbReference type="EC" id="2.7.13.3"/>
    </reaction>
</comment>
<dbReference type="Gene3D" id="2.60.40.10">
    <property type="entry name" value="Immunoglobulins"/>
    <property type="match status" value="1"/>
</dbReference>
<feature type="transmembrane region" description="Helical" evidence="5">
    <location>
        <begin position="730"/>
        <end position="753"/>
    </location>
</feature>
<dbReference type="SUPFAM" id="SSF63829">
    <property type="entry name" value="Calcium-dependent phosphotriesterase"/>
    <property type="match status" value="1"/>
</dbReference>
<dbReference type="InterPro" id="IPR013783">
    <property type="entry name" value="Ig-like_fold"/>
</dbReference>
<comment type="caution">
    <text evidence="7">The sequence shown here is derived from an EMBL/GenBank/DDBJ whole genome shotgun (WGS) entry which is preliminary data.</text>
</comment>
<keyword evidence="8" id="KW-1185">Reference proteome</keyword>
<keyword evidence="5" id="KW-0472">Membrane</keyword>
<evidence type="ECO:0000313" key="8">
    <source>
        <dbReference type="Proteomes" id="UP000289703"/>
    </source>
</evidence>
<evidence type="ECO:0000259" key="6">
    <source>
        <dbReference type="PROSITE" id="PS50109"/>
    </source>
</evidence>
<accession>A0A4Q1JJV5</accession>
<dbReference type="EMBL" id="SAXA01000015">
    <property type="protein sequence ID" value="RXQ89514.1"/>
    <property type="molecule type" value="Genomic_DNA"/>
</dbReference>
<dbReference type="InterPro" id="IPR004358">
    <property type="entry name" value="Sig_transdc_His_kin-like_C"/>
</dbReference>
<dbReference type="Gene3D" id="1.10.287.130">
    <property type="match status" value="1"/>
</dbReference>
<dbReference type="Pfam" id="PF02518">
    <property type="entry name" value="HATPase_c"/>
    <property type="match status" value="1"/>
</dbReference>
<keyword evidence="4" id="KW-0175">Coiled coil</keyword>
<evidence type="ECO:0000256" key="4">
    <source>
        <dbReference type="SAM" id="Coils"/>
    </source>
</evidence>
<keyword evidence="5" id="KW-1133">Transmembrane helix</keyword>
<dbReference type="InterPro" id="IPR036890">
    <property type="entry name" value="HATPase_C_sf"/>
</dbReference>
<evidence type="ECO:0000313" key="7">
    <source>
        <dbReference type="EMBL" id="RXQ89514.1"/>
    </source>
</evidence>
<dbReference type="PANTHER" id="PTHR43547:SF2">
    <property type="entry name" value="HYBRID SIGNAL TRANSDUCTION HISTIDINE KINASE C"/>
    <property type="match status" value="1"/>
</dbReference>
<dbReference type="SUPFAM" id="SSF47384">
    <property type="entry name" value="Homodimeric domain of signal transducing histidine kinase"/>
    <property type="match status" value="1"/>
</dbReference>
<sequence length="1014" mass="116054">MVKMNSVIQGRLIICLLILFISAESLFAQRTVFSMYEYNKENGLPEELVKDVIADRQGIPYFATDNGLYALIHNEFHRVPIAEGKSSYFKAFFSLNDQSILVVSDDAIYKLISGTENARLELFIECNKGEGVPEYPKNIYQDSKNRIWIADHSNIFSYANGKLTKYKMDEKNKSDSYLRSYQFMELDQGQIMVVSQRGWFYKFNEDLNVFGEMNYEAKFLVNTLFLYKSNEFILGTSKGLMNFKYASNGDLLEEKVLDPYIVASCMVPLKRDRFLVGTWFQGLLEVSLSPNFNVYPAGGFPSFSVNNMYRDYFGCVWAASNSGIVHLETEFFSTQLLNQNTDWVRDFVTNEKGIYFLNPQSVCRVYPDYSVETVLEFDTNNSTKLGIWKDLILVGNAVGEIRCYKKNRLTYTFKVSDTDVTDIAINSSSEAWVISNYELFRLDLSDGSQSSYLKQFGGNRVVRDVEYLNKNDLVIGGANQDSYLYFYDKFNDSITNASVDTDFMKGKEFWTRDIYIDGDSIFIGTSIGLIKYFDGAVERIDLDDYTGKEISSVTKDSEGHLWLSESRGVIRKSGDELTLFTTKDGLPSKTVRIGNILVDGGGVLWVGTSNGLAYSDIKQKPKKIPKPLLYSIWDGKHILLTDSILNVSKNTTIFFNVSSLSYPQKKNQFEYCIIDEFGGVPDWLPLKTKNQIIISDLKVGDYQFKIRTKHSGNYFWSDERHLTIKVNEVWYLRWYSVVIFVLFLLAIIYLTYLTSKNRAHKRMLNLQRLIDEQTKDLKKVNEELETVNLAKDKFISIIAHDLRNPFNAIRGFSQMLLDHTSVLESEEKNEIIEMIYKSSDDTFKLLENLLDWANLQKGNMIATPESFNLRELMQKNLDVHKKLSAIKKVNIEGEFSDVFVFADQCMIDTVVRNLLSNAIKYSYPEDVIVLETEELDDMAVIRIKDHGVGMSSERIDQLFRIDAISSTNGTSDETGSGFGLMLSKEFVELNGGRIEIQSEKGKGTVFSVYIPLDK</sequence>
<dbReference type="CDD" id="cd00082">
    <property type="entry name" value="HisKA"/>
    <property type="match status" value="1"/>
</dbReference>
<evidence type="ECO:0000256" key="3">
    <source>
        <dbReference type="ARBA" id="ARBA00022553"/>
    </source>
</evidence>
<dbReference type="OrthoDB" id="9809670at2"/>
<feature type="coiled-coil region" evidence="4">
    <location>
        <begin position="756"/>
        <end position="790"/>
    </location>
</feature>
<evidence type="ECO:0000256" key="2">
    <source>
        <dbReference type="ARBA" id="ARBA00012438"/>
    </source>
</evidence>
<feature type="domain" description="Histidine kinase" evidence="6">
    <location>
        <begin position="797"/>
        <end position="1014"/>
    </location>
</feature>
<dbReference type="PANTHER" id="PTHR43547">
    <property type="entry name" value="TWO-COMPONENT HISTIDINE KINASE"/>
    <property type="match status" value="1"/>
</dbReference>
<dbReference type="GO" id="GO:0000155">
    <property type="term" value="F:phosphorelay sensor kinase activity"/>
    <property type="evidence" value="ECO:0007669"/>
    <property type="project" value="InterPro"/>
</dbReference>
<dbReference type="InterPro" id="IPR036097">
    <property type="entry name" value="HisK_dim/P_sf"/>
</dbReference>
<dbReference type="SMART" id="SM00388">
    <property type="entry name" value="HisKA"/>
    <property type="match status" value="1"/>
</dbReference>
<evidence type="ECO:0000256" key="5">
    <source>
        <dbReference type="SAM" id="Phobius"/>
    </source>
</evidence>
<dbReference type="InterPro" id="IPR003661">
    <property type="entry name" value="HisK_dim/P_dom"/>
</dbReference>
<name>A0A4Q1JJV5_9BACT</name>
<dbReference type="AlphaFoldDB" id="A0A4Q1JJV5"/>
<dbReference type="InterPro" id="IPR003594">
    <property type="entry name" value="HATPase_dom"/>
</dbReference>
<reference evidence="7 8" key="1">
    <citation type="submission" date="2019-01" db="EMBL/GenBank/DDBJ databases">
        <title>Ancylomarina salipaludis sp. nov., isolated from a salt marsh.</title>
        <authorList>
            <person name="Yoon J.-H."/>
        </authorList>
    </citation>
    <scope>NUCLEOTIDE SEQUENCE [LARGE SCALE GENOMIC DNA]</scope>
    <source>
        <strain evidence="7 8">SHSM-M15</strain>
    </source>
</reference>
<dbReference type="PRINTS" id="PR00344">
    <property type="entry name" value="BCTRLSENSOR"/>
</dbReference>
<keyword evidence="5" id="KW-0812">Transmembrane</keyword>
<protein>
    <recommendedName>
        <fullName evidence="2">histidine kinase</fullName>
        <ecNumber evidence="2">2.7.13.3</ecNumber>
    </recommendedName>
</protein>
<dbReference type="InterPro" id="IPR015943">
    <property type="entry name" value="WD40/YVTN_repeat-like_dom_sf"/>
</dbReference>
<dbReference type="Proteomes" id="UP000289703">
    <property type="component" value="Unassembled WGS sequence"/>
</dbReference>
<dbReference type="InterPro" id="IPR005467">
    <property type="entry name" value="His_kinase_dom"/>
</dbReference>
<evidence type="ECO:0000256" key="1">
    <source>
        <dbReference type="ARBA" id="ARBA00000085"/>
    </source>
</evidence>
<proteinExistence type="predicted"/>
<dbReference type="Gene3D" id="2.130.10.10">
    <property type="entry name" value="YVTN repeat-like/Quinoprotein amine dehydrogenase"/>
    <property type="match status" value="2"/>
</dbReference>
<dbReference type="SMART" id="SM00387">
    <property type="entry name" value="HATPase_c"/>
    <property type="match status" value="1"/>
</dbReference>
<dbReference type="Pfam" id="PF00512">
    <property type="entry name" value="HisKA"/>
    <property type="match status" value="1"/>
</dbReference>
<gene>
    <name evidence="7" type="ORF">EO244_14195</name>
</gene>
<dbReference type="EC" id="2.7.13.3" evidence="2"/>
<dbReference type="Gene3D" id="3.30.565.10">
    <property type="entry name" value="Histidine kinase-like ATPase, C-terminal domain"/>
    <property type="match status" value="1"/>
</dbReference>
<keyword evidence="3" id="KW-0597">Phosphoprotein</keyword>
<organism evidence="7 8">
    <name type="scientific">Ancylomarina salipaludis</name>
    <dbReference type="NCBI Taxonomy" id="2501299"/>
    <lineage>
        <taxon>Bacteria</taxon>
        <taxon>Pseudomonadati</taxon>
        <taxon>Bacteroidota</taxon>
        <taxon>Bacteroidia</taxon>
        <taxon>Marinilabiliales</taxon>
        <taxon>Marinifilaceae</taxon>
        <taxon>Ancylomarina</taxon>
    </lineage>
</organism>
<dbReference type="PROSITE" id="PS50109">
    <property type="entry name" value="HIS_KIN"/>
    <property type="match status" value="1"/>
</dbReference>
<dbReference type="SUPFAM" id="SSF55874">
    <property type="entry name" value="ATPase domain of HSP90 chaperone/DNA topoisomerase II/histidine kinase"/>
    <property type="match status" value="1"/>
</dbReference>